<dbReference type="Proteomes" id="UP000620874">
    <property type="component" value="Unassembled WGS sequence"/>
</dbReference>
<sequence>MTTLQKQQFFEHTIYATIAILIFATPIINALLMAYQTNGKTEITRPAIDMWIITSPFFSSS</sequence>
<evidence type="ECO:0000313" key="3">
    <source>
        <dbReference type="Proteomes" id="UP000620874"/>
    </source>
</evidence>
<protein>
    <submittedName>
        <fullName evidence="2">Uncharacterized protein</fullName>
    </submittedName>
</protein>
<gene>
    <name evidence="2" type="ORF">H9625_11940</name>
</gene>
<keyword evidence="3" id="KW-1185">Reference proteome</keyword>
<comment type="caution">
    <text evidence="2">The sequence shown here is derived from an EMBL/GenBank/DDBJ whole genome shotgun (WGS) entry which is preliminary data.</text>
</comment>
<keyword evidence="1" id="KW-0472">Membrane</keyword>
<keyword evidence="1" id="KW-1133">Transmembrane helix</keyword>
<evidence type="ECO:0000313" key="2">
    <source>
        <dbReference type="EMBL" id="MBD8041133.1"/>
    </source>
</evidence>
<name>A0ABR8YA96_9BACT</name>
<dbReference type="EMBL" id="JACSPP010000040">
    <property type="protein sequence ID" value="MBD8041133.1"/>
    <property type="molecule type" value="Genomic_DNA"/>
</dbReference>
<feature type="transmembrane region" description="Helical" evidence="1">
    <location>
        <begin position="12"/>
        <end position="35"/>
    </location>
</feature>
<evidence type="ECO:0000256" key="1">
    <source>
        <dbReference type="SAM" id="Phobius"/>
    </source>
</evidence>
<organism evidence="2 3">
    <name type="scientific">Phocaeicola intestinalis</name>
    <dbReference type="NCBI Taxonomy" id="2762212"/>
    <lineage>
        <taxon>Bacteria</taxon>
        <taxon>Pseudomonadati</taxon>
        <taxon>Bacteroidota</taxon>
        <taxon>Bacteroidia</taxon>
        <taxon>Bacteroidales</taxon>
        <taxon>Bacteroidaceae</taxon>
        <taxon>Phocaeicola</taxon>
    </lineage>
</organism>
<accession>A0ABR8YA96</accession>
<reference evidence="2 3" key="1">
    <citation type="submission" date="2020-08" db="EMBL/GenBank/DDBJ databases">
        <title>A Genomic Blueprint of the Chicken Gut Microbiome.</title>
        <authorList>
            <person name="Gilroy R."/>
            <person name="Ravi A."/>
            <person name="Getino M."/>
            <person name="Pursley I."/>
            <person name="Horton D.L."/>
            <person name="Alikhan N.-F."/>
            <person name="Baker D."/>
            <person name="Gharbi K."/>
            <person name="Hall N."/>
            <person name="Watson M."/>
            <person name="Adriaenssens E.M."/>
            <person name="Foster-Nyarko E."/>
            <person name="Jarju S."/>
            <person name="Secka A."/>
            <person name="Antonio M."/>
            <person name="Oren A."/>
            <person name="Chaudhuri R."/>
            <person name="La Ragione R.M."/>
            <person name="Hildebrand F."/>
            <person name="Pallen M.J."/>
        </authorList>
    </citation>
    <scope>NUCLEOTIDE SEQUENCE [LARGE SCALE GENOMIC DNA]</scope>
    <source>
        <strain evidence="2 3">Sa1CVN1</strain>
    </source>
</reference>
<proteinExistence type="predicted"/>
<dbReference type="RefSeq" id="WP_087208140.1">
    <property type="nucleotide sequence ID" value="NZ_JACSPP010000040.1"/>
</dbReference>
<keyword evidence="1" id="KW-0812">Transmembrane</keyword>